<keyword evidence="6" id="KW-0694">RNA-binding</keyword>
<dbReference type="FunFam" id="3.50.80.10:FF:000001">
    <property type="entry name" value="D-aminoacyl-tRNA deacylase"/>
    <property type="match status" value="1"/>
</dbReference>
<dbReference type="Pfam" id="PF02580">
    <property type="entry name" value="Tyr_Deacylase"/>
    <property type="match status" value="1"/>
</dbReference>
<dbReference type="EC" id="3.1.1.96" evidence="2 6"/>
<dbReference type="GO" id="GO:0000049">
    <property type="term" value="F:tRNA binding"/>
    <property type="evidence" value="ECO:0007669"/>
    <property type="project" value="UniProtKB-KW"/>
</dbReference>
<feature type="transmembrane region" description="Helical" evidence="7">
    <location>
        <begin position="97"/>
        <end position="113"/>
    </location>
</feature>
<evidence type="ECO:0000256" key="6">
    <source>
        <dbReference type="RuleBase" id="RU003470"/>
    </source>
</evidence>
<evidence type="ECO:0000256" key="2">
    <source>
        <dbReference type="ARBA" id="ARBA00013056"/>
    </source>
</evidence>
<name>A0A1E4T396_9ASCO</name>
<dbReference type="STRING" id="983967.A0A1E4T396"/>
<evidence type="ECO:0000256" key="3">
    <source>
        <dbReference type="ARBA" id="ARBA00020007"/>
    </source>
</evidence>
<dbReference type="Proteomes" id="UP000094801">
    <property type="component" value="Unassembled WGS sequence"/>
</dbReference>
<evidence type="ECO:0000256" key="1">
    <source>
        <dbReference type="ARBA" id="ARBA00009673"/>
    </source>
</evidence>
<evidence type="ECO:0000313" key="9">
    <source>
        <dbReference type="Proteomes" id="UP000094801"/>
    </source>
</evidence>
<feature type="transmembrane region" description="Helical" evidence="7">
    <location>
        <begin position="119"/>
        <end position="141"/>
    </location>
</feature>
<organism evidence="8 9">
    <name type="scientific">[Candida] arabinofermentans NRRL YB-2248</name>
    <dbReference type="NCBI Taxonomy" id="983967"/>
    <lineage>
        <taxon>Eukaryota</taxon>
        <taxon>Fungi</taxon>
        <taxon>Dikarya</taxon>
        <taxon>Ascomycota</taxon>
        <taxon>Saccharomycotina</taxon>
        <taxon>Pichiomycetes</taxon>
        <taxon>Pichiales</taxon>
        <taxon>Pichiaceae</taxon>
        <taxon>Ogataea</taxon>
        <taxon>Ogataea/Candida clade</taxon>
    </lineage>
</organism>
<evidence type="ECO:0000313" key="8">
    <source>
        <dbReference type="EMBL" id="ODV86214.1"/>
    </source>
</evidence>
<dbReference type="HAMAP" id="MF_00518">
    <property type="entry name" value="Deacylase_Dtd"/>
    <property type="match status" value="1"/>
</dbReference>
<comment type="similarity">
    <text evidence="1 6">Belongs to the DTD family.</text>
</comment>
<comment type="subcellular location">
    <subcellularLocation>
        <location evidence="6">Cytoplasm</location>
    </subcellularLocation>
</comment>
<keyword evidence="6" id="KW-0820">tRNA-binding</keyword>
<accession>A0A1E4T396</accession>
<evidence type="ECO:0000256" key="4">
    <source>
        <dbReference type="ARBA" id="ARBA00047676"/>
    </source>
</evidence>
<evidence type="ECO:0000256" key="5">
    <source>
        <dbReference type="ARBA" id="ARBA00048018"/>
    </source>
</evidence>
<dbReference type="SUPFAM" id="SSF69500">
    <property type="entry name" value="DTD-like"/>
    <property type="match status" value="1"/>
</dbReference>
<dbReference type="InterPro" id="IPR023509">
    <property type="entry name" value="DTD-like_sf"/>
</dbReference>
<reference evidence="9" key="1">
    <citation type="submission" date="2016-04" db="EMBL/GenBank/DDBJ databases">
        <title>Comparative genomics of biotechnologically important yeasts.</title>
        <authorList>
            <consortium name="DOE Joint Genome Institute"/>
            <person name="Riley R."/>
            <person name="Haridas S."/>
            <person name="Wolfe K.H."/>
            <person name="Lopes M.R."/>
            <person name="Hittinger C.T."/>
            <person name="Goker M."/>
            <person name="Salamov A."/>
            <person name="Wisecaver J."/>
            <person name="Long T.M."/>
            <person name="Aerts A.L."/>
            <person name="Barry K."/>
            <person name="Choi C."/>
            <person name="Clum A."/>
            <person name="Coughlan A.Y."/>
            <person name="Deshpande S."/>
            <person name="Douglass A.P."/>
            <person name="Hanson S.J."/>
            <person name="Klenk H.-P."/>
            <person name="Labutti K."/>
            <person name="Lapidus A."/>
            <person name="Lindquist E."/>
            <person name="Lipzen A."/>
            <person name="Meier-Kolthoff J.P."/>
            <person name="Ohm R.A."/>
            <person name="Otillar R.P."/>
            <person name="Pangilinan J."/>
            <person name="Peng Y."/>
            <person name="Rokas A."/>
            <person name="Rosa C.A."/>
            <person name="Scheuner C."/>
            <person name="Sibirny A.A."/>
            <person name="Slot J.C."/>
            <person name="Stielow J.B."/>
            <person name="Sun H."/>
            <person name="Kurtzman C.P."/>
            <person name="Blackwell M."/>
            <person name="Grigoriev I.V."/>
            <person name="Jeffries T.W."/>
        </authorList>
    </citation>
    <scope>NUCLEOTIDE SEQUENCE [LARGE SCALE GENOMIC DNA]</scope>
    <source>
        <strain evidence="9">NRRL YB-2248</strain>
    </source>
</reference>
<evidence type="ECO:0000256" key="7">
    <source>
        <dbReference type="SAM" id="Phobius"/>
    </source>
</evidence>
<dbReference type="PANTHER" id="PTHR10472">
    <property type="entry name" value="D-TYROSYL-TRNA TYR DEACYLASE"/>
    <property type="match status" value="1"/>
</dbReference>
<dbReference type="OrthoDB" id="275783at2759"/>
<comment type="catalytic activity">
    <reaction evidence="5">
        <text>a D-aminoacyl-tRNA + H2O = a tRNA + a D-alpha-amino acid + H(+)</text>
        <dbReference type="Rhea" id="RHEA:13953"/>
        <dbReference type="Rhea" id="RHEA-COMP:10123"/>
        <dbReference type="Rhea" id="RHEA-COMP:10124"/>
        <dbReference type="ChEBI" id="CHEBI:15377"/>
        <dbReference type="ChEBI" id="CHEBI:15378"/>
        <dbReference type="ChEBI" id="CHEBI:59871"/>
        <dbReference type="ChEBI" id="CHEBI:78442"/>
        <dbReference type="ChEBI" id="CHEBI:79333"/>
        <dbReference type="EC" id="3.1.1.96"/>
    </reaction>
</comment>
<dbReference type="InterPro" id="IPR003732">
    <property type="entry name" value="Daa-tRNA_deacyls_DTD"/>
</dbReference>
<keyword evidence="7" id="KW-0812">Transmembrane</keyword>
<dbReference type="Gene3D" id="3.50.80.10">
    <property type="entry name" value="D-tyrosyl-tRNA(Tyr) deacylase"/>
    <property type="match status" value="1"/>
</dbReference>
<sequence length="410" mass="46355">MINHRIALLHSNISAKAFLKIQVSFFSCSTRVSQTIKLGEDAPKYHVPNKAHENDPIKARVPGSLFYNRTLAPNFRLANEPLYTNPLINFVIGAKRFTFAFGVVGLCFSYLMAQTQLILPEFCTIMSVVAVLPFPAITWLYNPYVFKIIRVYDITKPQTLESLTTDEQLIVQRVNWSGFKVIQDLVRVDSLRVPTTKDDYEARFGFVNLISEDPETKSVKYFYVNEGFGNIKMERIWSLAERRSGVDNDMKVVIQKCKQASVTVSNEVVSKIGKGLMLLVGISTEDTKDDVEKLASKVLKLRLFEDFSGEAETKTEWAGKPWQKTVVEAQGEILSVSQFTLYANIKKGAKPDFHRAQKGHLAIELYELFLKLLRDGIGETKVQDGRFGNLMEVALVNDGPTTIVYDTKDK</sequence>
<dbReference type="GO" id="GO:0005737">
    <property type="term" value="C:cytoplasm"/>
    <property type="evidence" value="ECO:0007669"/>
    <property type="project" value="UniProtKB-SubCell"/>
</dbReference>
<dbReference type="EMBL" id="KV453850">
    <property type="protein sequence ID" value="ODV86214.1"/>
    <property type="molecule type" value="Genomic_DNA"/>
</dbReference>
<keyword evidence="6" id="KW-0378">Hydrolase</keyword>
<keyword evidence="7" id="KW-1133">Transmembrane helix</keyword>
<dbReference type="PANTHER" id="PTHR10472:SF5">
    <property type="entry name" value="D-AMINOACYL-TRNA DEACYLASE 1"/>
    <property type="match status" value="1"/>
</dbReference>
<keyword evidence="9" id="KW-1185">Reference proteome</keyword>
<keyword evidence="6" id="KW-0963">Cytoplasm</keyword>
<proteinExistence type="inferred from homology"/>
<dbReference type="NCBIfam" id="TIGR00256">
    <property type="entry name" value="D-aminoacyl-tRNA deacylase"/>
    <property type="match status" value="1"/>
</dbReference>
<dbReference type="GO" id="GO:0051500">
    <property type="term" value="F:D-tyrosyl-tRNA(Tyr) deacylase activity"/>
    <property type="evidence" value="ECO:0007669"/>
    <property type="project" value="TreeGrafter"/>
</dbReference>
<dbReference type="AlphaFoldDB" id="A0A1E4T396"/>
<comment type="catalytic activity">
    <reaction evidence="4">
        <text>glycyl-tRNA(Ala) + H2O = tRNA(Ala) + glycine + H(+)</text>
        <dbReference type="Rhea" id="RHEA:53744"/>
        <dbReference type="Rhea" id="RHEA-COMP:9657"/>
        <dbReference type="Rhea" id="RHEA-COMP:13640"/>
        <dbReference type="ChEBI" id="CHEBI:15377"/>
        <dbReference type="ChEBI" id="CHEBI:15378"/>
        <dbReference type="ChEBI" id="CHEBI:57305"/>
        <dbReference type="ChEBI" id="CHEBI:78442"/>
        <dbReference type="ChEBI" id="CHEBI:78522"/>
        <dbReference type="EC" id="3.1.1.96"/>
    </reaction>
</comment>
<gene>
    <name evidence="8" type="ORF">CANARDRAFT_196376</name>
</gene>
<keyword evidence="7" id="KW-0472">Membrane</keyword>
<dbReference type="GO" id="GO:0106026">
    <property type="term" value="F:Gly-tRNA(Ala) deacylase activity"/>
    <property type="evidence" value="ECO:0007669"/>
    <property type="project" value="RHEA"/>
</dbReference>
<protein>
    <recommendedName>
        <fullName evidence="3 6">D-aminoacyl-tRNA deacylase</fullName>
        <ecNumber evidence="2 6">3.1.1.96</ecNumber>
    </recommendedName>
</protein>